<proteinExistence type="inferred from homology"/>
<protein>
    <submittedName>
        <fullName evidence="15">EIX receptor 1</fullName>
    </submittedName>
</protein>
<evidence type="ECO:0000256" key="12">
    <source>
        <dbReference type="SAM" id="Phobius"/>
    </source>
</evidence>
<keyword evidence="4" id="KW-0433">Leucine-rich repeat</keyword>
<evidence type="ECO:0000256" key="13">
    <source>
        <dbReference type="SAM" id="SignalP"/>
    </source>
</evidence>
<dbReference type="FunFam" id="3.80.10.10:FF:000111">
    <property type="entry name" value="LRR receptor-like serine/threonine-protein kinase ERECTA"/>
    <property type="match status" value="1"/>
</dbReference>
<dbReference type="SUPFAM" id="SSF52047">
    <property type="entry name" value="RNI-like"/>
    <property type="match status" value="2"/>
</dbReference>
<dbReference type="InterPro" id="IPR032675">
    <property type="entry name" value="LRR_dom_sf"/>
</dbReference>
<evidence type="ECO:0000256" key="6">
    <source>
        <dbReference type="ARBA" id="ARBA00022729"/>
    </source>
</evidence>
<feature type="signal peptide" evidence="13">
    <location>
        <begin position="1"/>
        <end position="27"/>
    </location>
</feature>
<dbReference type="SMART" id="SM00369">
    <property type="entry name" value="LRR_TYP"/>
    <property type="match status" value="13"/>
</dbReference>
<dbReference type="FunFam" id="3.80.10.10:FF:001347">
    <property type="entry name" value="LRR receptor-like serine/threonine-protein kinase GSO2"/>
    <property type="match status" value="1"/>
</dbReference>
<dbReference type="InterPro" id="IPR013210">
    <property type="entry name" value="LRR_N_plant-typ"/>
</dbReference>
<evidence type="ECO:0000256" key="11">
    <source>
        <dbReference type="ARBA" id="ARBA00023180"/>
    </source>
</evidence>
<dbReference type="GO" id="GO:0005886">
    <property type="term" value="C:plasma membrane"/>
    <property type="evidence" value="ECO:0007669"/>
    <property type="project" value="UniProtKB-SubCell"/>
</dbReference>
<keyword evidence="3" id="KW-1003">Cell membrane</keyword>
<reference evidence="15" key="2">
    <citation type="submission" date="2015-06" db="UniProtKB">
        <authorList>
            <consortium name="EnsemblPlants"/>
        </authorList>
    </citation>
    <scope>IDENTIFICATION</scope>
    <source>
        <strain evidence="15">DM1-3 516 R44</strain>
    </source>
</reference>
<evidence type="ECO:0000256" key="1">
    <source>
        <dbReference type="ARBA" id="ARBA00004251"/>
    </source>
</evidence>
<dbReference type="PANTHER" id="PTHR48063:SF103">
    <property type="entry name" value="LEUCINE-RICH RECEPTOR-LIKE KINASE FAMILY PROTEIN"/>
    <property type="match status" value="1"/>
</dbReference>
<dbReference type="PRINTS" id="PR00019">
    <property type="entry name" value="LEURICHRPT"/>
</dbReference>
<feature type="chain" id="PRO_5004012911" evidence="13">
    <location>
        <begin position="28"/>
        <end position="1033"/>
    </location>
</feature>
<dbReference type="Pfam" id="PF13855">
    <property type="entry name" value="LRR_8"/>
    <property type="match status" value="3"/>
</dbReference>
<dbReference type="Pfam" id="PF00560">
    <property type="entry name" value="LRR_1"/>
    <property type="match status" value="12"/>
</dbReference>
<name>M1C3X3_SOLTU</name>
<dbReference type="PROSITE" id="PS51450">
    <property type="entry name" value="LRR"/>
    <property type="match status" value="2"/>
</dbReference>
<dbReference type="HOGENOM" id="CLU_000288_18_3_1"/>
<dbReference type="PaxDb" id="4113-PGSC0003DMT400059180"/>
<dbReference type="GO" id="GO:0050832">
    <property type="term" value="P:defense response to fungus"/>
    <property type="evidence" value="ECO:0007669"/>
    <property type="project" value="UniProtKB-ARBA"/>
</dbReference>
<evidence type="ECO:0000313" key="16">
    <source>
        <dbReference type="Proteomes" id="UP000011115"/>
    </source>
</evidence>
<keyword evidence="8 12" id="KW-1133">Transmembrane helix</keyword>
<feature type="transmembrane region" description="Helical" evidence="12">
    <location>
        <begin position="982"/>
        <end position="1003"/>
    </location>
</feature>
<keyword evidence="9 12" id="KW-0472">Membrane</keyword>
<evidence type="ECO:0000256" key="10">
    <source>
        <dbReference type="ARBA" id="ARBA00023170"/>
    </source>
</evidence>
<evidence type="ECO:0000256" key="2">
    <source>
        <dbReference type="ARBA" id="ARBA00009592"/>
    </source>
</evidence>
<dbReference type="Gramene" id="PGSC0003DMT400059180">
    <property type="protein sequence ID" value="PGSC0003DMT400059180"/>
    <property type="gene ID" value="PGSC0003DMG400022988"/>
</dbReference>
<keyword evidence="10" id="KW-0675">Receptor</keyword>
<dbReference type="SMART" id="SM00365">
    <property type="entry name" value="LRR_SD22"/>
    <property type="match status" value="8"/>
</dbReference>
<keyword evidence="11" id="KW-0325">Glycoprotein</keyword>
<dbReference type="SUPFAM" id="SSF52058">
    <property type="entry name" value="L domain-like"/>
    <property type="match status" value="1"/>
</dbReference>
<dbReference type="FunFam" id="3.80.10.10:FF:000129">
    <property type="entry name" value="Leucine-rich repeat receptor-like kinase"/>
    <property type="match status" value="1"/>
</dbReference>
<dbReference type="FunCoup" id="M1C3X3">
    <property type="interactions" value="320"/>
</dbReference>
<evidence type="ECO:0000259" key="14">
    <source>
        <dbReference type="Pfam" id="PF08263"/>
    </source>
</evidence>
<accession>M1C3X3</accession>
<organism evidence="15 16">
    <name type="scientific">Solanum tuberosum</name>
    <name type="common">Potato</name>
    <dbReference type="NCBI Taxonomy" id="4113"/>
    <lineage>
        <taxon>Eukaryota</taxon>
        <taxon>Viridiplantae</taxon>
        <taxon>Streptophyta</taxon>
        <taxon>Embryophyta</taxon>
        <taxon>Tracheophyta</taxon>
        <taxon>Spermatophyta</taxon>
        <taxon>Magnoliopsida</taxon>
        <taxon>eudicotyledons</taxon>
        <taxon>Gunneridae</taxon>
        <taxon>Pentapetalae</taxon>
        <taxon>asterids</taxon>
        <taxon>lamiids</taxon>
        <taxon>Solanales</taxon>
        <taxon>Solanaceae</taxon>
        <taxon>Solanoideae</taxon>
        <taxon>Solaneae</taxon>
        <taxon>Solanum</taxon>
    </lineage>
</organism>
<dbReference type="FunFam" id="3.80.10.10:FF:000095">
    <property type="entry name" value="LRR receptor-like serine/threonine-protein kinase GSO1"/>
    <property type="match status" value="2"/>
</dbReference>
<comment type="similarity">
    <text evidence="2">Belongs to the RLP family.</text>
</comment>
<dbReference type="InParanoid" id="M1C3X3"/>
<dbReference type="EnsemblPlants" id="PGSC0003DMT400059180">
    <property type="protein sequence ID" value="PGSC0003DMT400059180"/>
    <property type="gene ID" value="PGSC0003DMG400022988"/>
</dbReference>
<keyword evidence="6 13" id="KW-0732">Signal</keyword>
<dbReference type="SMR" id="M1C3X3"/>
<evidence type="ECO:0000256" key="3">
    <source>
        <dbReference type="ARBA" id="ARBA00022475"/>
    </source>
</evidence>
<sequence>MDTKEHYKPIHFLLICLSMLIMHQSLAFGSTLRVDHANILCITKEREALLEFKRGLIDEHNMLSSWKNEECCSWSGVKCSNRTGHILVLNLRGNSDMSLTGNISSSLVKLQYLKYLDLSFNDFGGQIPKFIGYFERLEYLNLSFSYNHFTGLIPLQFQNLTNLKTLDLGQNSLTVKSLEWLSNLVYLEYVDLHFSNVQAKNWLQEMIKLPNLRELHLSACQLPVIIPSSLVSVNISSSHLSILDISNNRYSSPAINSWLFNFTSLTSLDLSGNDLGQMSSGFGYLKSLEHLKLFGNSIQGGIPRSLRNLSRLRSLDVSNNYLLSQPFSELLDILSGSNRSLEFLSFEENALTGSLINITRFSSLKELRLQENSLNGIFHESFRQISSLEYLDLSYNQMTGSIPDLAFFPSFRELHLQSNHFYGMIPQGLGKLSELKILDVSFNRLQGLPDSLGQLSKLKILDVSFNRLKGLPESLGQLFDLESFDASNNLLEGTISESHLSNLCNLKSLELSSNSLTWNVSVDWIPCFQLQVISLSSCNLGPYFPKWLQTQNDYAFLDISLNSISDTMPSWFTKLPPMLYFLNLSYNQISGKIQDLSANNIGSIVIDLGYNNFSGPLPTFPYLVSELRVDNNKFSGSLNSICKIRSPVTLDLSDNLLSGEIPDCWALMYTLMVLNLANNHISGSIPYSLCSSTSLGSLYVRNNNLSGQFPASLKNCQSLKVLDLGRNILSGNIPEWIGTKLSGLGILSLRFNEFSGSIPPSICQLQSIQILDLSGNRLSGRIPECFSNFTTMQLLQDGSSMSYDFDPYFPHKGTLYHGNALVQWKKKESEYRNILWLLKTIDLSSNELVGDIPNDFSRMNALLSLNLSRNNLTGNIIEGIGLMKMLEVLDLSGNHISGKIPVGLANLTFLSVLDLSKNNLSGRIPSSTQLQGFDPSTYGGNIQLCGPPLPVCPTFSPPNPHVGFDSTRQENDDDDEFPSKEFYVSMALGFIVAFWGILGSLYFNDSWRNAYFKWLNGCQNWRFIFTQQSALQG</sequence>
<dbReference type="PANTHER" id="PTHR48063">
    <property type="entry name" value="LRR RECEPTOR-LIKE KINASE"/>
    <property type="match status" value="1"/>
</dbReference>
<dbReference type="Gene3D" id="3.80.10.10">
    <property type="entry name" value="Ribonuclease Inhibitor"/>
    <property type="match status" value="4"/>
</dbReference>
<evidence type="ECO:0000256" key="9">
    <source>
        <dbReference type="ARBA" id="ARBA00023136"/>
    </source>
</evidence>
<reference evidence="16" key="1">
    <citation type="journal article" date="2011" name="Nature">
        <title>Genome sequence and analysis of the tuber crop potato.</title>
        <authorList>
            <consortium name="The Potato Genome Sequencing Consortium"/>
        </authorList>
    </citation>
    <scope>NUCLEOTIDE SEQUENCE [LARGE SCALE GENOMIC DNA]</scope>
    <source>
        <strain evidence="16">cv. DM1-3 516 R44</strain>
    </source>
</reference>
<keyword evidence="16" id="KW-1185">Reference proteome</keyword>
<evidence type="ECO:0000313" key="15">
    <source>
        <dbReference type="EnsemblPlants" id="PGSC0003DMT400059180"/>
    </source>
</evidence>
<dbReference type="AlphaFoldDB" id="M1C3X3"/>
<dbReference type="InterPro" id="IPR046956">
    <property type="entry name" value="RLP23-like"/>
</dbReference>
<keyword evidence="5 12" id="KW-0812">Transmembrane</keyword>
<dbReference type="eggNOG" id="KOG0619">
    <property type="taxonomic scope" value="Eukaryota"/>
</dbReference>
<dbReference type="InterPro" id="IPR003591">
    <property type="entry name" value="Leu-rich_rpt_typical-subtyp"/>
</dbReference>
<feature type="domain" description="Leucine-rich repeat-containing N-terminal plant-type" evidence="14">
    <location>
        <begin position="44"/>
        <end position="80"/>
    </location>
</feature>
<evidence type="ECO:0000256" key="8">
    <source>
        <dbReference type="ARBA" id="ARBA00022989"/>
    </source>
</evidence>
<evidence type="ECO:0000256" key="5">
    <source>
        <dbReference type="ARBA" id="ARBA00022692"/>
    </source>
</evidence>
<dbReference type="SMART" id="SM00364">
    <property type="entry name" value="LRR_BAC"/>
    <property type="match status" value="8"/>
</dbReference>
<dbReference type="Pfam" id="PF08263">
    <property type="entry name" value="LRRNT_2"/>
    <property type="match status" value="1"/>
</dbReference>
<comment type="subcellular location">
    <subcellularLocation>
        <location evidence="1">Cell membrane</location>
        <topology evidence="1">Single-pass type I membrane protein</topology>
    </subcellularLocation>
</comment>
<dbReference type="OMA" id="NICTIRE"/>
<dbReference type="Pfam" id="PF13516">
    <property type="entry name" value="LRR_6"/>
    <property type="match status" value="1"/>
</dbReference>
<dbReference type="STRING" id="4113.M1C3X3"/>
<keyword evidence="7" id="KW-0677">Repeat</keyword>
<dbReference type="Proteomes" id="UP000011115">
    <property type="component" value="Unassembled WGS sequence"/>
</dbReference>
<dbReference type="InterPro" id="IPR001611">
    <property type="entry name" value="Leu-rich_rpt"/>
</dbReference>
<evidence type="ECO:0000256" key="4">
    <source>
        <dbReference type="ARBA" id="ARBA00022614"/>
    </source>
</evidence>
<evidence type="ECO:0000256" key="7">
    <source>
        <dbReference type="ARBA" id="ARBA00022737"/>
    </source>
</evidence>